<feature type="non-terminal residue" evidence="2">
    <location>
        <position position="1"/>
    </location>
</feature>
<feature type="region of interest" description="Disordered" evidence="1">
    <location>
        <begin position="1"/>
        <end position="22"/>
    </location>
</feature>
<gene>
    <name evidence="2" type="ORF">B7463_g12544</name>
</gene>
<dbReference type="OrthoDB" id="4338738at2759"/>
<dbReference type="Proteomes" id="UP000258309">
    <property type="component" value="Unassembled WGS sequence"/>
</dbReference>
<evidence type="ECO:0000313" key="3">
    <source>
        <dbReference type="Proteomes" id="UP000258309"/>
    </source>
</evidence>
<dbReference type="Pfam" id="PF12511">
    <property type="entry name" value="DUF3716"/>
    <property type="match status" value="1"/>
</dbReference>
<sequence length="205" mass="21351">MVELETPINRPDSPTPASGSSNANSILTVVITPSTPAPPGPAAALPALLALPAHPTSAKHALAILPPLQESTVCEGCTLNTKKPVNMEALLGFLVGYVNGQPYTYCTNGSGIWTEYVSVPGHFNGACTNCYYSNEESRCSFHICNCPLLALVAFATASAITVALAEAPASRHHSLRPHAPPAVTPSTTSCNNIAVVPPLPPPTFW</sequence>
<accession>A0A3E2GRU1</accession>
<comment type="caution">
    <text evidence="2">The sequence shown here is derived from an EMBL/GenBank/DDBJ whole genome shotgun (WGS) entry which is preliminary data.</text>
</comment>
<keyword evidence="3" id="KW-1185">Reference proteome</keyword>
<evidence type="ECO:0000256" key="1">
    <source>
        <dbReference type="SAM" id="MobiDB-lite"/>
    </source>
</evidence>
<name>A0A3E2GRU1_SCYLI</name>
<dbReference type="AlphaFoldDB" id="A0A3E2GRU1"/>
<evidence type="ECO:0000313" key="2">
    <source>
        <dbReference type="EMBL" id="RFU23796.1"/>
    </source>
</evidence>
<dbReference type="InterPro" id="IPR022190">
    <property type="entry name" value="DUF3716"/>
</dbReference>
<proteinExistence type="predicted"/>
<dbReference type="EMBL" id="NCSJ02000606">
    <property type="protein sequence ID" value="RFU23796.1"/>
    <property type="molecule type" value="Genomic_DNA"/>
</dbReference>
<organism evidence="2 3">
    <name type="scientific">Scytalidium lignicola</name>
    <name type="common">Hyphomycete</name>
    <dbReference type="NCBI Taxonomy" id="5539"/>
    <lineage>
        <taxon>Eukaryota</taxon>
        <taxon>Fungi</taxon>
        <taxon>Dikarya</taxon>
        <taxon>Ascomycota</taxon>
        <taxon>Pezizomycotina</taxon>
        <taxon>Leotiomycetes</taxon>
        <taxon>Leotiomycetes incertae sedis</taxon>
        <taxon>Scytalidium</taxon>
    </lineage>
</organism>
<feature type="non-terminal residue" evidence="2">
    <location>
        <position position="205"/>
    </location>
</feature>
<protein>
    <submittedName>
        <fullName evidence="2">Uncharacterized protein</fullName>
    </submittedName>
</protein>
<reference evidence="2 3" key="1">
    <citation type="submission" date="2018-05" db="EMBL/GenBank/DDBJ databases">
        <title>Draft genome sequence of Scytalidium lignicola DSM 105466, a ubiquitous saprotrophic fungus.</title>
        <authorList>
            <person name="Buettner E."/>
            <person name="Gebauer A.M."/>
            <person name="Hofrichter M."/>
            <person name="Liers C."/>
            <person name="Kellner H."/>
        </authorList>
    </citation>
    <scope>NUCLEOTIDE SEQUENCE [LARGE SCALE GENOMIC DNA]</scope>
    <source>
        <strain evidence="2 3">DSM 105466</strain>
    </source>
</reference>